<dbReference type="InterPro" id="IPR013120">
    <property type="entry name" value="FAR_NAD-bd"/>
</dbReference>
<dbReference type="SUPFAM" id="SSF51735">
    <property type="entry name" value="NAD(P)-binding Rossmann-fold domains"/>
    <property type="match status" value="1"/>
</dbReference>
<reference evidence="2 5" key="2">
    <citation type="submission" date="2017-08" db="EMBL/GenBank/DDBJ databases">
        <title>The complete genome sequence of moderately halophilic actinomycete Actinopolyspora erythraea YIM 90600, the producer of novel erythromycin, novel actinopolysporins A-C and tubercidin.</title>
        <authorList>
            <person name="Yin M."/>
            <person name="Tang S."/>
        </authorList>
    </citation>
    <scope>NUCLEOTIDE SEQUENCE [LARGE SCALE GENOMIC DNA]</scope>
    <source>
        <strain evidence="2 5">YIM 90600</strain>
    </source>
</reference>
<dbReference type="HOGENOM" id="CLU_042504_0_0_11"/>
<dbReference type="EMBL" id="CP022752">
    <property type="protein sequence ID" value="ASU79097.1"/>
    <property type="molecule type" value="Genomic_DNA"/>
</dbReference>
<dbReference type="PRINTS" id="PR00081">
    <property type="entry name" value="GDHRDH"/>
</dbReference>
<dbReference type="PANTHER" id="PTHR43245">
    <property type="entry name" value="BIFUNCTIONAL POLYMYXIN RESISTANCE PROTEIN ARNA"/>
    <property type="match status" value="1"/>
</dbReference>
<keyword evidence="4" id="KW-1185">Reference proteome</keyword>
<dbReference type="OrthoDB" id="6286537at2"/>
<gene>
    <name evidence="2" type="ORF">CDG81_13280</name>
    <name evidence="3" type="ORF">IL38_16520</name>
</gene>
<organism evidence="2 5">
    <name type="scientific">Actinopolyspora erythraea</name>
    <dbReference type="NCBI Taxonomy" id="414996"/>
    <lineage>
        <taxon>Bacteria</taxon>
        <taxon>Bacillati</taxon>
        <taxon>Actinomycetota</taxon>
        <taxon>Actinomycetes</taxon>
        <taxon>Actinopolysporales</taxon>
        <taxon>Actinopolysporaceae</taxon>
        <taxon>Actinopolyspora</taxon>
    </lineage>
</organism>
<dbReference type="InterPro" id="IPR036291">
    <property type="entry name" value="NAD(P)-bd_dom_sf"/>
</dbReference>
<protein>
    <submittedName>
        <fullName evidence="2">Male sterility domain protein</fullName>
    </submittedName>
</protein>
<dbReference type="AlphaFoldDB" id="A0A099D3H3"/>
<evidence type="ECO:0000313" key="4">
    <source>
        <dbReference type="Proteomes" id="UP000029737"/>
    </source>
</evidence>
<accession>A0A099D3H3</accession>
<sequence>MILITGASGAVGSALLRELDSTDEVIALTHHKPVGTASVRGDVTRPWLGLHPAEYRELAAKVDVVVHCAAAVNFSASREHLHRINVVGTGHVLRFVADAEARLVHGSTAFIARAGDGTPFDAYAATKSAGETLVRESGLPACIARISTVVGDVPRLQAFHYLLGFALSGQLPFLPCTPGTRVDLVPRDAVAAALAALAHDHDAHGDHWLTAGPAALPMERVIEIATDAAAARAQDDEELRDIDQTIFHTRLIDPAVASTVLTAVLSRSSSSAAPSVIERAANLMTAYDNAEPFPTSLGRIPSGPAAPSIESSETALRHLVDYLTGLPRQTWELS</sequence>
<name>A0A099D3H3_9ACTN</name>
<dbReference type="RefSeq" id="WP_043575078.1">
    <property type="nucleotide sequence ID" value="NZ_CP022752.1"/>
</dbReference>
<dbReference type="EMBL" id="JPMV01000030">
    <property type="protein sequence ID" value="KGI80564.1"/>
    <property type="molecule type" value="Genomic_DNA"/>
</dbReference>
<dbReference type="Proteomes" id="UP000029737">
    <property type="component" value="Unassembled WGS sequence"/>
</dbReference>
<dbReference type="InterPro" id="IPR050177">
    <property type="entry name" value="Lipid_A_modif_metabolic_enz"/>
</dbReference>
<reference evidence="3 4" key="1">
    <citation type="journal article" date="2014" name="PLoS ONE">
        <title>Identification and Characterization of a New Erythromycin Biosynthetic Gene Cluster in Actinopolyspora erythraea YIM90600, a Novel Erythronolide-Producing Halophilic Actinomycete Isolated from Salt Field.</title>
        <authorList>
            <person name="Chen D."/>
            <person name="Feng J."/>
            <person name="Huang L."/>
            <person name="Zhang Q."/>
            <person name="Wu J."/>
            <person name="Zhu X."/>
            <person name="Duan Y."/>
            <person name="Xu Z."/>
        </authorList>
    </citation>
    <scope>NUCLEOTIDE SEQUENCE [LARGE SCALE GENOMIC DNA]</scope>
    <source>
        <strain evidence="3 4">YIM90600</strain>
    </source>
</reference>
<dbReference type="InterPro" id="IPR002347">
    <property type="entry name" value="SDR_fam"/>
</dbReference>
<evidence type="ECO:0000313" key="5">
    <source>
        <dbReference type="Proteomes" id="UP000215043"/>
    </source>
</evidence>
<evidence type="ECO:0000259" key="1">
    <source>
        <dbReference type="Pfam" id="PF07993"/>
    </source>
</evidence>
<dbReference type="Pfam" id="PF07993">
    <property type="entry name" value="NAD_binding_4"/>
    <property type="match status" value="1"/>
</dbReference>
<evidence type="ECO:0000313" key="3">
    <source>
        <dbReference type="EMBL" id="KGI80564.1"/>
    </source>
</evidence>
<dbReference type="eggNOG" id="COG3320">
    <property type="taxonomic scope" value="Bacteria"/>
</dbReference>
<proteinExistence type="predicted"/>
<evidence type="ECO:0000313" key="2">
    <source>
        <dbReference type="EMBL" id="ASU79097.1"/>
    </source>
</evidence>
<dbReference type="KEGG" id="aey:CDG81_13280"/>
<feature type="domain" description="Thioester reductase (TE)" evidence="1">
    <location>
        <begin position="39"/>
        <end position="193"/>
    </location>
</feature>
<dbReference type="Gene3D" id="3.40.50.720">
    <property type="entry name" value="NAD(P)-binding Rossmann-like Domain"/>
    <property type="match status" value="1"/>
</dbReference>
<dbReference type="Proteomes" id="UP000215043">
    <property type="component" value="Chromosome"/>
</dbReference>